<dbReference type="PANTHER" id="PTHR39267">
    <property type="entry name" value="SURVIVAL MOTOR NEURON-LIKE PROTEIN 1"/>
    <property type="match status" value="1"/>
</dbReference>
<dbReference type="CDD" id="cd21182">
    <property type="entry name" value="Tudor_SMN_SPF30-like"/>
    <property type="match status" value="1"/>
</dbReference>
<name>A0A183ATT3_9TREM</name>
<feature type="compositionally biased region" description="Polar residues" evidence="8">
    <location>
        <begin position="241"/>
        <end position="252"/>
    </location>
</feature>
<accession>A0A183ATT3</accession>
<feature type="region of interest" description="Disordered" evidence="8">
    <location>
        <begin position="228"/>
        <end position="285"/>
    </location>
</feature>
<keyword evidence="5" id="KW-0508">mRNA splicing</keyword>
<keyword evidence="11" id="KW-1185">Reference proteome</keyword>
<dbReference type="GO" id="GO:0006397">
    <property type="term" value="P:mRNA processing"/>
    <property type="evidence" value="ECO:0007669"/>
    <property type="project" value="UniProtKB-KW"/>
</dbReference>
<comment type="subcellular location">
    <subcellularLocation>
        <location evidence="1">Cytoplasm</location>
        <location evidence="1">Myofibril</location>
        <location evidence="1">Sarcomere</location>
        <location evidence="1">Z line</location>
    </subcellularLocation>
    <subcellularLocation>
        <location evidence="2">Nucleus</location>
        <location evidence="2">Cajal body</location>
    </subcellularLocation>
    <subcellularLocation>
        <location evidence="7">Nucleus</location>
        <location evidence="7">Gem</location>
    </subcellularLocation>
</comment>
<dbReference type="GO" id="GO:0008380">
    <property type="term" value="P:RNA splicing"/>
    <property type="evidence" value="ECO:0007669"/>
    <property type="project" value="UniProtKB-KW"/>
</dbReference>
<evidence type="ECO:0000259" key="9">
    <source>
        <dbReference type="PROSITE" id="PS50304"/>
    </source>
</evidence>
<dbReference type="GO" id="GO:0097504">
    <property type="term" value="C:Gemini of Cajal bodies"/>
    <property type="evidence" value="ECO:0007669"/>
    <property type="project" value="UniProtKB-SubCell"/>
</dbReference>
<dbReference type="GO" id="GO:0015030">
    <property type="term" value="C:Cajal body"/>
    <property type="evidence" value="ECO:0007669"/>
    <property type="project" value="UniProtKB-SubCell"/>
</dbReference>
<dbReference type="Gene3D" id="2.30.30.140">
    <property type="match status" value="1"/>
</dbReference>
<feature type="compositionally biased region" description="Basic and acidic residues" evidence="8">
    <location>
        <begin position="228"/>
        <end position="240"/>
    </location>
</feature>
<evidence type="ECO:0000313" key="11">
    <source>
        <dbReference type="Proteomes" id="UP000272942"/>
    </source>
</evidence>
<dbReference type="Pfam" id="PF20635">
    <property type="entry name" value="SMN_YG-box"/>
    <property type="match status" value="1"/>
</dbReference>
<dbReference type="SUPFAM" id="SSF63748">
    <property type="entry name" value="Tudor/PWWP/MBT"/>
    <property type="match status" value="1"/>
</dbReference>
<dbReference type="InterPro" id="IPR010304">
    <property type="entry name" value="SMN_Tudor"/>
</dbReference>
<dbReference type="OrthoDB" id="197400at2759"/>
<dbReference type="InterPro" id="IPR002999">
    <property type="entry name" value="Tudor"/>
</dbReference>
<organism evidence="12">
    <name type="scientific">Echinostoma caproni</name>
    <dbReference type="NCBI Taxonomy" id="27848"/>
    <lineage>
        <taxon>Eukaryota</taxon>
        <taxon>Metazoa</taxon>
        <taxon>Spiralia</taxon>
        <taxon>Lophotrochozoa</taxon>
        <taxon>Platyhelminthes</taxon>
        <taxon>Trematoda</taxon>
        <taxon>Digenea</taxon>
        <taxon>Plagiorchiida</taxon>
        <taxon>Echinostomata</taxon>
        <taxon>Echinostomatoidea</taxon>
        <taxon>Echinostomatidae</taxon>
        <taxon>Echinostoma</taxon>
    </lineage>
</organism>
<dbReference type="Pfam" id="PF06003">
    <property type="entry name" value="SMN_Tudor"/>
    <property type="match status" value="1"/>
</dbReference>
<evidence type="ECO:0000256" key="4">
    <source>
        <dbReference type="ARBA" id="ARBA00022664"/>
    </source>
</evidence>
<dbReference type="Proteomes" id="UP000272942">
    <property type="component" value="Unassembled WGS sequence"/>
</dbReference>
<dbReference type="GO" id="GO:0003723">
    <property type="term" value="F:RNA binding"/>
    <property type="evidence" value="ECO:0007669"/>
    <property type="project" value="InterPro"/>
</dbReference>
<evidence type="ECO:0000313" key="10">
    <source>
        <dbReference type="EMBL" id="VDP86945.1"/>
    </source>
</evidence>
<dbReference type="PROSITE" id="PS50304">
    <property type="entry name" value="TUDOR"/>
    <property type="match status" value="1"/>
</dbReference>
<evidence type="ECO:0000313" key="12">
    <source>
        <dbReference type="WBParaSite" id="ECPE_0001040001-mRNA-1"/>
    </source>
</evidence>
<sequence length="361" mass="40545">MMPTGQYFWAEGDLCIYKSPQTEQFYLGFVKKVDPVTKLCTIQSPLIKTESQVNSEDLSTPTLKEKAKIIQSPLNKSAVLLADGNFFSRKLQKIIGPKRDTVPKVSMETDTYRVNEPTGWAPGDVCICTWSEDGSYYYASITEADPKQDRYLITYFYYENQETKRATDLHELGTDFEMLVEDDQNKAAMLNRNVPRSMKPNAHRAEVEQAEEKFATVLNFKMKKPVTGEKTRPVEFEHTAVRQQPPSSTTRASPAESPGDRLEPDPVTNATLNSVPNSFVSGDHSSPLQAAQSAISNLARLSNVDQFHSMPNSAWQALLISWFMCGYHTGYYETIVQLIGPMYPSRLGDRTRGVIPDDAGQ</sequence>
<evidence type="ECO:0000256" key="6">
    <source>
        <dbReference type="ARBA" id="ARBA00023242"/>
    </source>
</evidence>
<comment type="similarity">
    <text evidence="3">Belongs to the SMN family.</text>
</comment>
<dbReference type="PANTHER" id="PTHR39267:SF1">
    <property type="entry name" value="SURVIVAL MOTOR NEURON PROTEIN"/>
    <property type="match status" value="1"/>
</dbReference>
<proteinExistence type="inferred from homology"/>
<dbReference type="GO" id="GO:0030018">
    <property type="term" value="C:Z disc"/>
    <property type="evidence" value="ECO:0007669"/>
    <property type="project" value="UniProtKB-SubCell"/>
</dbReference>
<dbReference type="CDD" id="cd22852">
    <property type="entry name" value="SMN_C"/>
    <property type="match status" value="1"/>
</dbReference>
<dbReference type="InterPro" id="IPR047313">
    <property type="entry name" value="SMN_C"/>
</dbReference>
<gene>
    <name evidence="10" type="ORF">ECPE_LOCUS10369</name>
</gene>
<reference evidence="12" key="1">
    <citation type="submission" date="2016-06" db="UniProtKB">
        <authorList>
            <consortium name="WormBaseParasite"/>
        </authorList>
    </citation>
    <scope>IDENTIFICATION</scope>
</reference>
<evidence type="ECO:0000256" key="1">
    <source>
        <dbReference type="ARBA" id="ARBA00004216"/>
    </source>
</evidence>
<dbReference type="WBParaSite" id="ECPE_0001040001-mRNA-1">
    <property type="protein sequence ID" value="ECPE_0001040001-mRNA-1"/>
    <property type="gene ID" value="ECPE_0001040001"/>
</dbReference>
<dbReference type="AlphaFoldDB" id="A0A183ATT3"/>
<feature type="compositionally biased region" description="Polar residues" evidence="8">
    <location>
        <begin position="268"/>
        <end position="285"/>
    </location>
</feature>
<reference evidence="10 11" key="2">
    <citation type="submission" date="2018-11" db="EMBL/GenBank/DDBJ databases">
        <authorList>
            <consortium name="Pathogen Informatics"/>
        </authorList>
    </citation>
    <scope>NUCLEOTIDE SEQUENCE [LARGE SCALE GENOMIC DNA]</scope>
    <source>
        <strain evidence="10 11">Egypt</strain>
    </source>
</reference>
<dbReference type="SMART" id="SM00333">
    <property type="entry name" value="TUDOR"/>
    <property type="match status" value="2"/>
</dbReference>
<keyword evidence="6" id="KW-0539">Nucleus</keyword>
<evidence type="ECO:0000256" key="2">
    <source>
        <dbReference type="ARBA" id="ARBA00004408"/>
    </source>
</evidence>
<evidence type="ECO:0000256" key="7">
    <source>
        <dbReference type="ARBA" id="ARBA00034695"/>
    </source>
</evidence>
<evidence type="ECO:0000256" key="3">
    <source>
        <dbReference type="ARBA" id="ARBA00005371"/>
    </source>
</evidence>
<feature type="domain" description="Tudor" evidence="9">
    <location>
        <begin position="119"/>
        <end position="179"/>
    </location>
</feature>
<keyword evidence="4" id="KW-0507">mRNA processing</keyword>
<evidence type="ECO:0000256" key="5">
    <source>
        <dbReference type="ARBA" id="ARBA00023187"/>
    </source>
</evidence>
<protein>
    <submittedName>
        <fullName evidence="12">Tudor domain-containing protein</fullName>
    </submittedName>
</protein>
<evidence type="ECO:0000256" key="8">
    <source>
        <dbReference type="SAM" id="MobiDB-lite"/>
    </source>
</evidence>
<dbReference type="EMBL" id="UZAN01048973">
    <property type="protein sequence ID" value="VDP86945.1"/>
    <property type="molecule type" value="Genomic_DNA"/>
</dbReference>
<dbReference type="InterPro" id="IPR040424">
    <property type="entry name" value="Smn1"/>
</dbReference>